<feature type="region of interest" description="Disordered" evidence="1">
    <location>
        <begin position="44"/>
        <end position="65"/>
    </location>
</feature>
<evidence type="ECO:0000256" key="1">
    <source>
        <dbReference type="SAM" id="MobiDB-lite"/>
    </source>
</evidence>
<accession>A0A0K0FBY0</accession>
<dbReference type="WBParaSite" id="SVE_0634400.1">
    <property type="protein sequence ID" value="SVE_0634400.1"/>
    <property type="gene ID" value="SVE_0634400"/>
</dbReference>
<evidence type="ECO:0000313" key="3">
    <source>
        <dbReference type="WBParaSite" id="SVE_0634400.1"/>
    </source>
</evidence>
<feature type="compositionally biased region" description="Low complexity" evidence="1">
    <location>
        <begin position="196"/>
        <end position="217"/>
    </location>
</feature>
<organism evidence="2 3">
    <name type="scientific">Strongyloides venezuelensis</name>
    <name type="common">Threadworm</name>
    <dbReference type="NCBI Taxonomy" id="75913"/>
    <lineage>
        <taxon>Eukaryota</taxon>
        <taxon>Metazoa</taxon>
        <taxon>Ecdysozoa</taxon>
        <taxon>Nematoda</taxon>
        <taxon>Chromadorea</taxon>
        <taxon>Rhabditida</taxon>
        <taxon>Tylenchina</taxon>
        <taxon>Panagrolaimomorpha</taxon>
        <taxon>Strongyloidoidea</taxon>
        <taxon>Strongyloididae</taxon>
        <taxon>Strongyloides</taxon>
    </lineage>
</organism>
<protein>
    <submittedName>
        <fullName evidence="3">BACK domain-containing protein</fullName>
    </submittedName>
</protein>
<sequence length="224" mass="26415">MYRNQRKRRNETHHVRTLDMYCVAGYLSNRYKYRPSLFNDDISSESTLSSDQGNRNNDHSESKEINEYRKEIQKDVIRFNSFPEEFFDLPIKLLEYLFPYEFLKRVDVEKWAYFLLDWLNHQITISKKPSEDVIVEFLNTINLNNLDSTFIQENIFRNKHINRSESSIVKLFFKLEGKITSLYGSGDADSDKLQLSTENDLNSSEDSSSSYGSTNESPESEFSF</sequence>
<reference evidence="3" key="2">
    <citation type="submission" date="2015-08" db="UniProtKB">
        <authorList>
            <consortium name="WormBaseParasite"/>
        </authorList>
    </citation>
    <scope>IDENTIFICATION</scope>
</reference>
<dbReference type="AlphaFoldDB" id="A0A0K0FBY0"/>
<name>A0A0K0FBY0_STRVS</name>
<proteinExistence type="predicted"/>
<feature type="compositionally biased region" description="Basic and acidic residues" evidence="1">
    <location>
        <begin position="56"/>
        <end position="65"/>
    </location>
</feature>
<reference evidence="2" key="1">
    <citation type="submission" date="2014-07" db="EMBL/GenBank/DDBJ databases">
        <authorList>
            <person name="Martin A.A"/>
            <person name="De Silva N."/>
        </authorList>
    </citation>
    <scope>NUCLEOTIDE SEQUENCE</scope>
</reference>
<dbReference type="Proteomes" id="UP000035680">
    <property type="component" value="Unassembled WGS sequence"/>
</dbReference>
<keyword evidence="2" id="KW-1185">Reference proteome</keyword>
<feature type="compositionally biased region" description="Polar residues" evidence="1">
    <location>
        <begin position="44"/>
        <end position="55"/>
    </location>
</feature>
<feature type="region of interest" description="Disordered" evidence="1">
    <location>
        <begin position="185"/>
        <end position="224"/>
    </location>
</feature>
<evidence type="ECO:0000313" key="2">
    <source>
        <dbReference type="Proteomes" id="UP000035680"/>
    </source>
</evidence>